<organism evidence="1 2">
    <name type="scientific">Lepeophtheirus salmonis</name>
    <name type="common">Salmon louse</name>
    <name type="synonym">Caligus salmonis</name>
    <dbReference type="NCBI Taxonomy" id="72036"/>
    <lineage>
        <taxon>Eukaryota</taxon>
        <taxon>Metazoa</taxon>
        <taxon>Ecdysozoa</taxon>
        <taxon>Arthropoda</taxon>
        <taxon>Crustacea</taxon>
        <taxon>Multicrustacea</taxon>
        <taxon>Hexanauplia</taxon>
        <taxon>Copepoda</taxon>
        <taxon>Siphonostomatoida</taxon>
        <taxon>Caligidae</taxon>
        <taxon>Lepeophtheirus</taxon>
    </lineage>
</organism>
<dbReference type="EMBL" id="HG994586">
    <property type="protein sequence ID" value="CAF3007344.1"/>
    <property type="molecule type" value="Genomic_DNA"/>
</dbReference>
<evidence type="ECO:0000313" key="1">
    <source>
        <dbReference type="EMBL" id="CAF3007344.1"/>
    </source>
</evidence>
<dbReference type="AlphaFoldDB" id="A0A7R8D2N6"/>
<keyword evidence="2" id="KW-1185">Reference proteome</keyword>
<gene>
    <name evidence="1" type="ORF">LSAA_13370</name>
</gene>
<dbReference type="Proteomes" id="UP000675881">
    <property type="component" value="Chromosome 7"/>
</dbReference>
<proteinExistence type="predicted"/>
<accession>A0A7R8D2N6</accession>
<sequence>MSSVRRHLMNLEFIPRSFTGRIVFADTDCWIDMAEICIMGLALSLAKNMVLWIWFLSRIMASSFRFTSITISLHNSRNSSSTESVDPCNFHSCGVRTTTELIF</sequence>
<reference evidence="1" key="1">
    <citation type="submission" date="2021-02" db="EMBL/GenBank/DDBJ databases">
        <authorList>
            <person name="Bekaert M."/>
        </authorList>
    </citation>
    <scope>NUCLEOTIDE SEQUENCE</scope>
    <source>
        <strain evidence="1">IoA-00</strain>
    </source>
</reference>
<protein>
    <submittedName>
        <fullName evidence="1">(salmon louse) hypothetical protein</fullName>
    </submittedName>
</protein>
<evidence type="ECO:0000313" key="2">
    <source>
        <dbReference type="Proteomes" id="UP000675881"/>
    </source>
</evidence>
<name>A0A7R8D2N6_LEPSM</name>